<sequence length="69" mass="8036">MNDLEILINYSLTFREKLECFCIRVFPITDISREGLKLGKILKVEEDLLNDIEGNFIGCEYSNNKYIST</sequence>
<keyword evidence="2" id="KW-1185">Reference proteome</keyword>
<name>A0A8F5H102_9CREN</name>
<organism evidence="1 2">
    <name type="scientific">Saccharolobus shibatae</name>
    <dbReference type="NCBI Taxonomy" id="2286"/>
    <lineage>
        <taxon>Archaea</taxon>
        <taxon>Thermoproteota</taxon>
        <taxon>Thermoprotei</taxon>
        <taxon>Sulfolobales</taxon>
        <taxon>Sulfolobaceae</taxon>
        <taxon>Saccharolobus</taxon>
    </lineage>
</organism>
<evidence type="ECO:0000313" key="2">
    <source>
        <dbReference type="Proteomes" id="UP000694036"/>
    </source>
</evidence>
<dbReference type="AlphaFoldDB" id="A0A8F5H102"/>
<accession>A0A8F5H102</accession>
<reference evidence="1 2" key="1">
    <citation type="journal article" date="2021" name="Environ. Microbiol.">
        <title>New insights into the diversity and evolution of the archaeal mobilome from three complete genomes of Saccharolobus shibatae.</title>
        <authorList>
            <person name="Medvedeva S."/>
            <person name="Brandt D."/>
            <person name="Cvirkaite-Krupovic V."/>
            <person name="Liu Y."/>
            <person name="Severinov K."/>
            <person name="Ishino S."/>
            <person name="Ishino Y."/>
            <person name="Prangishvili D."/>
            <person name="Kalinowski J."/>
            <person name="Krupovic M."/>
        </authorList>
    </citation>
    <scope>NUCLEOTIDE SEQUENCE [LARGE SCALE GENOMIC DNA]</scope>
    <source>
        <strain evidence="1 2">S38A</strain>
    </source>
</reference>
<dbReference type="EMBL" id="CP077713">
    <property type="protein sequence ID" value="QXJ36555.1"/>
    <property type="molecule type" value="Genomic_DNA"/>
</dbReference>
<protein>
    <submittedName>
        <fullName evidence="1">Uncharacterized protein</fullName>
    </submittedName>
</protein>
<dbReference type="Proteomes" id="UP000694036">
    <property type="component" value="Chromosome"/>
</dbReference>
<evidence type="ECO:0000313" key="1">
    <source>
        <dbReference type="EMBL" id="QXJ36555.1"/>
    </source>
</evidence>
<proteinExistence type="predicted"/>
<gene>
    <name evidence="1" type="ORF">J5U22_03131</name>
</gene>